<dbReference type="InterPro" id="IPR036390">
    <property type="entry name" value="WH_DNA-bd_sf"/>
</dbReference>
<keyword evidence="1" id="KW-0805">Transcription regulation</keyword>
<dbReference type="GO" id="GO:0005829">
    <property type="term" value="C:cytosol"/>
    <property type="evidence" value="ECO:0007669"/>
    <property type="project" value="TreeGrafter"/>
</dbReference>
<dbReference type="InterPro" id="IPR011008">
    <property type="entry name" value="Dimeric_a/b-barrel"/>
</dbReference>
<evidence type="ECO:0000313" key="5">
    <source>
        <dbReference type="EMBL" id="QGH33309.1"/>
    </source>
</evidence>
<dbReference type="EMBL" id="CP045915">
    <property type="protein sequence ID" value="QGH33309.1"/>
    <property type="molecule type" value="Genomic_DNA"/>
</dbReference>
<name>A0A5Q2TEV0_9BACI</name>
<dbReference type="KEGG" id="grc:GI584_04325"/>
<evidence type="ECO:0000259" key="4">
    <source>
        <dbReference type="PROSITE" id="PS50956"/>
    </source>
</evidence>
<dbReference type="InterPro" id="IPR019888">
    <property type="entry name" value="Tscrpt_reg_AsnC-like"/>
</dbReference>
<dbReference type="AlphaFoldDB" id="A0A5Q2TEV0"/>
<keyword evidence="6" id="KW-1185">Reference proteome</keyword>
<dbReference type="Gene3D" id="3.30.70.920">
    <property type="match status" value="1"/>
</dbReference>
<dbReference type="GO" id="GO:0043200">
    <property type="term" value="P:response to amino acid"/>
    <property type="evidence" value="ECO:0007669"/>
    <property type="project" value="TreeGrafter"/>
</dbReference>
<gene>
    <name evidence="5" type="ORF">GI584_04325</name>
</gene>
<dbReference type="PANTHER" id="PTHR30154">
    <property type="entry name" value="LEUCINE-RESPONSIVE REGULATORY PROTEIN"/>
    <property type="match status" value="1"/>
</dbReference>
<protein>
    <submittedName>
        <fullName evidence="5">Winged helix-turn-helix transcriptional regulator</fullName>
    </submittedName>
</protein>
<dbReference type="Proteomes" id="UP000339690">
    <property type="component" value="Chromosome"/>
</dbReference>
<dbReference type="InterPro" id="IPR036388">
    <property type="entry name" value="WH-like_DNA-bd_sf"/>
</dbReference>
<evidence type="ECO:0000313" key="6">
    <source>
        <dbReference type="Proteomes" id="UP000339690"/>
    </source>
</evidence>
<dbReference type="RefSeq" id="WP_100361854.1">
    <property type="nucleotide sequence ID" value="NZ_CP045915.1"/>
</dbReference>
<evidence type="ECO:0000256" key="2">
    <source>
        <dbReference type="ARBA" id="ARBA00023125"/>
    </source>
</evidence>
<dbReference type="Pfam" id="PF13412">
    <property type="entry name" value="HTH_24"/>
    <property type="match status" value="1"/>
</dbReference>
<keyword evidence="3" id="KW-0804">Transcription</keyword>
<evidence type="ECO:0000256" key="3">
    <source>
        <dbReference type="ARBA" id="ARBA00023163"/>
    </source>
</evidence>
<dbReference type="PANTHER" id="PTHR30154:SF55">
    <property type="entry name" value="HTH-TYPE TRANSCRIPTIONAL REGULATOR LRPB"/>
    <property type="match status" value="1"/>
</dbReference>
<proteinExistence type="predicted"/>
<evidence type="ECO:0000256" key="1">
    <source>
        <dbReference type="ARBA" id="ARBA00023015"/>
    </source>
</evidence>
<dbReference type="Gene3D" id="1.10.10.10">
    <property type="entry name" value="Winged helix-like DNA-binding domain superfamily/Winged helix DNA-binding domain"/>
    <property type="match status" value="1"/>
</dbReference>
<dbReference type="SUPFAM" id="SSF54909">
    <property type="entry name" value="Dimeric alpha+beta barrel"/>
    <property type="match status" value="1"/>
</dbReference>
<feature type="domain" description="HTH asnC-type" evidence="4">
    <location>
        <begin position="2"/>
        <end position="63"/>
    </location>
</feature>
<dbReference type="PRINTS" id="PR00033">
    <property type="entry name" value="HTHASNC"/>
</dbReference>
<sequence length="141" mass="15936">MLDSTDIRILEELSNNSRIKMKELGEKVHLTGQATADRVAKLEDSGVIEGYTIKVNQAKLGCSIHAFITIITQSISHQPYLAFIKTQKQYLINNYKISGEGCYMLECKFPSHEILDNFLEDLNKYANYKLSIVITKGSANF</sequence>
<accession>A0A5Q2TEV0</accession>
<organism evidence="5 6">
    <name type="scientific">Gracilibacillus salitolerans</name>
    <dbReference type="NCBI Taxonomy" id="2663022"/>
    <lineage>
        <taxon>Bacteria</taxon>
        <taxon>Bacillati</taxon>
        <taxon>Bacillota</taxon>
        <taxon>Bacilli</taxon>
        <taxon>Bacillales</taxon>
        <taxon>Bacillaceae</taxon>
        <taxon>Gracilibacillus</taxon>
    </lineage>
</organism>
<keyword evidence="2" id="KW-0238">DNA-binding</keyword>
<dbReference type="GO" id="GO:0043565">
    <property type="term" value="F:sequence-specific DNA binding"/>
    <property type="evidence" value="ECO:0007669"/>
    <property type="project" value="InterPro"/>
</dbReference>
<dbReference type="InterPro" id="IPR019887">
    <property type="entry name" value="Tscrpt_reg_AsnC/Lrp_C"/>
</dbReference>
<dbReference type="SMART" id="SM00344">
    <property type="entry name" value="HTH_ASNC"/>
    <property type="match status" value="1"/>
</dbReference>
<dbReference type="PROSITE" id="PS50956">
    <property type="entry name" value="HTH_ASNC_2"/>
    <property type="match status" value="1"/>
</dbReference>
<dbReference type="InterPro" id="IPR000485">
    <property type="entry name" value="AsnC-type_HTH_dom"/>
</dbReference>
<reference evidence="5 6" key="1">
    <citation type="submission" date="2019-11" db="EMBL/GenBank/DDBJ databases">
        <title>Gracilibacillus salitolerans sp. nov., a moderate halophile isolated from a saline soil in northwest China.</title>
        <authorList>
            <person name="Gan L."/>
        </authorList>
    </citation>
    <scope>NUCLEOTIDE SEQUENCE [LARGE SCALE GENOMIC DNA]</scope>
    <source>
        <strain evidence="5 6">SCU50</strain>
    </source>
</reference>
<dbReference type="SUPFAM" id="SSF46785">
    <property type="entry name" value="Winged helix' DNA-binding domain"/>
    <property type="match status" value="1"/>
</dbReference>
<dbReference type="Pfam" id="PF01037">
    <property type="entry name" value="AsnC_trans_reg"/>
    <property type="match status" value="1"/>
</dbReference>